<dbReference type="InterPro" id="IPR010126">
    <property type="entry name" value="Esterase_phb"/>
</dbReference>
<feature type="region of interest" description="Disordered" evidence="3">
    <location>
        <begin position="40"/>
        <end position="59"/>
    </location>
</feature>
<dbReference type="EMBL" id="WTKP01000012">
    <property type="protein sequence ID" value="MWJ29311.1"/>
    <property type="molecule type" value="Genomic_DNA"/>
</dbReference>
<evidence type="ECO:0000256" key="2">
    <source>
        <dbReference type="ARBA" id="ARBA00022801"/>
    </source>
</evidence>
<dbReference type="PANTHER" id="PTHR43037">
    <property type="entry name" value="UNNAMED PRODUCT-RELATED"/>
    <property type="match status" value="1"/>
</dbReference>
<dbReference type="GO" id="GO:0016787">
    <property type="term" value="F:hydrolase activity"/>
    <property type="evidence" value="ECO:0007669"/>
    <property type="project" value="UniProtKB-KW"/>
</dbReference>
<evidence type="ECO:0000313" key="4">
    <source>
        <dbReference type="EMBL" id="MWJ29311.1"/>
    </source>
</evidence>
<dbReference type="InterPro" id="IPR050955">
    <property type="entry name" value="Plant_Biomass_Hydrol_Est"/>
</dbReference>
<organism evidence="4 5">
    <name type="scientific">Vreelandella zhuhanensis</name>
    <dbReference type="NCBI Taxonomy" id="2684210"/>
    <lineage>
        <taxon>Bacteria</taxon>
        <taxon>Pseudomonadati</taxon>
        <taxon>Pseudomonadota</taxon>
        <taxon>Gammaproteobacteria</taxon>
        <taxon>Oceanospirillales</taxon>
        <taxon>Halomonadaceae</taxon>
        <taxon>Vreelandella</taxon>
    </lineage>
</organism>
<evidence type="ECO:0000256" key="1">
    <source>
        <dbReference type="ARBA" id="ARBA00022729"/>
    </source>
</evidence>
<dbReference type="PANTHER" id="PTHR43037:SF1">
    <property type="entry name" value="BLL1128 PROTEIN"/>
    <property type="match status" value="1"/>
</dbReference>
<feature type="region of interest" description="Disordered" evidence="3">
    <location>
        <begin position="70"/>
        <end position="94"/>
    </location>
</feature>
<dbReference type="GO" id="GO:0005576">
    <property type="term" value="C:extracellular region"/>
    <property type="evidence" value="ECO:0007669"/>
    <property type="project" value="InterPro"/>
</dbReference>
<dbReference type="InterPro" id="IPR029058">
    <property type="entry name" value="AB_hydrolase_fold"/>
</dbReference>
<dbReference type="RefSeq" id="WP_160419650.1">
    <property type="nucleotide sequence ID" value="NZ_WTKP01000012.1"/>
</dbReference>
<dbReference type="Proteomes" id="UP000437638">
    <property type="component" value="Unassembled WGS sequence"/>
</dbReference>
<keyword evidence="5" id="KW-1185">Reference proteome</keyword>
<keyword evidence="2" id="KW-0378">Hydrolase</keyword>
<dbReference type="Gene3D" id="3.40.50.1820">
    <property type="entry name" value="alpha/beta hydrolase"/>
    <property type="match status" value="1"/>
</dbReference>
<reference evidence="4 5" key="1">
    <citation type="submission" date="2019-12" db="EMBL/GenBank/DDBJ databases">
        <title>Halomonas rutogse sp. nov. isolated from two lakes on Tibetan Plateau.</title>
        <authorList>
            <person name="Gao P."/>
        </authorList>
    </citation>
    <scope>NUCLEOTIDE SEQUENCE [LARGE SCALE GENOMIC DNA]</scope>
    <source>
        <strain evidence="4 5">ZH2S</strain>
    </source>
</reference>
<feature type="compositionally biased region" description="Low complexity" evidence="3">
    <location>
        <begin position="40"/>
        <end position="51"/>
    </location>
</feature>
<proteinExistence type="predicted"/>
<name>A0A7X3KSG2_9GAMM</name>
<dbReference type="Pfam" id="PF10503">
    <property type="entry name" value="Esterase_PHB"/>
    <property type="match status" value="1"/>
</dbReference>
<accession>A0A7X3KSG2</accession>
<keyword evidence="1" id="KW-0732">Signal</keyword>
<dbReference type="AlphaFoldDB" id="A0A7X3KSG2"/>
<protein>
    <submittedName>
        <fullName evidence="4">PHB depolymerase family esterase</fullName>
    </submittedName>
</protein>
<gene>
    <name evidence="4" type="ORF">GPM19_14095</name>
</gene>
<dbReference type="SUPFAM" id="SSF53474">
    <property type="entry name" value="alpha/beta-Hydrolases"/>
    <property type="match status" value="1"/>
</dbReference>
<dbReference type="NCBIfam" id="TIGR01840">
    <property type="entry name" value="esterase_phb"/>
    <property type="match status" value="1"/>
</dbReference>
<sequence>MNNPMLSEKMREATRLTQAGRLDEAMALIQGSLNGMPGDAFASGAANGAEAPTSGQGETIEGSCEVVDEKQDAQPKARQWKTAKPKPTATAKSWSSAFTNVNVNAEPDSPPAPGKFTSGTYKSAVGLRRYKLYIPSGYTGQPLPLVVMLHGCTQDPDDFAKGTNMNRLAEEQLCCVLYPAQPASANANKCWNWFKTSDQQRDGGEPAIIAGMTRQILEEHHLDPRRVYVAGLSAGGAMATTLAMTHPDLYAAVGVHSGLPHGVAQDLPSALGVMQGGTGPLANANPTTTSPWSSPVPAVVFHGDRDTTVHPSNAERVAGQYGVKAANQRDNVKVQAGRIPNGHAYTRTIHHDAKGKPRLEQWQIHGAGHAWSGGSLQGSYTDPKGPDATGEMLRFFYAHAKE</sequence>
<comment type="caution">
    <text evidence="4">The sequence shown here is derived from an EMBL/GenBank/DDBJ whole genome shotgun (WGS) entry which is preliminary data.</text>
</comment>
<evidence type="ECO:0000256" key="3">
    <source>
        <dbReference type="SAM" id="MobiDB-lite"/>
    </source>
</evidence>
<evidence type="ECO:0000313" key="5">
    <source>
        <dbReference type="Proteomes" id="UP000437638"/>
    </source>
</evidence>